<sequence length="271" mass="29386">MIRRITPGAVPPSVPDARTASHRHSDAAHASAPAVADAATHAPRLRPAPPRKRRRGLHSLEGMDDGLDPTEQEEAEAARVSALRGRVSIAIAQPQGQGQSQDDQHGDGANTHAGDPQAGSWQGASSVQLDDSVRASVDGVLDRYVTMRAADPMLRRRALAVALVELRAIRIAHPAAAPLMTMVWRLMREHLRSGSASAPAENLQALRKLLTELIPAQPVPSPALRNFHLLLPLMLLNAEKPRRHRDRSGAITRLNTLLIEHPERAVQEIRA</sequence>
<gene>
    <name evidence="2" type="ORF">HG421_00405</name>
</gene>
<name>A0A7Z2ZFR2_XANCA</name>
<dbReference type="EMBL" id="CP051651">
    <property type="protein sequence ID" value="QJD66342.1"/>
    <property type="molecule type" value="Genomic_DNA"/>
</dbReference>
<evidence type="ECO:0000256" key="1">
    <source>
        <dbReference type="SAM" id="MobiDB-lite"/>
    </source>
</evidence>
<dbReference type="RefSeq" id="WP_168968259.1">
    <property type="nucleotide sequence ID" value="NZ_CP051651.1"/>
</dbReference>
<feature type="region of interest" description="Disordered" evidence="1">
    <location>
        <begin position="93"/>
        <end position="127"/>
    </location>
</feature>
<dbReference type="AlphaFoldDB" id="A0A7Z2ZFR2"/>
<reference evidence="2 3" key="1">
    <citation type="submission" date="2020-04" db="EMBL/GenBank/DDBJ databases">
        <title>Genome-Wide Identification of 5-Methylcytosine Sites in Bacterial Genomes By High-Throughput Sequencing of MspJI Restriction Fragments.</title>
        <authorList>
            <person name="Wu V."/>
        </authorList>
    </citation>
    <scope>NUCLEOTIDE SEQUENCE [LARGE SCALE GENOMIC DNA]</scope>
    <source>
        <strain evidence="2 3">NEB122</strain>
    </source>
</reference>
<feature type="compositionally biased region" description="Low complexity" evidence="1">
    <location>
        <begin position="28"/>
        <end position="42"/>
    </location>
</feature>
<protein>
    <submittedName>
        <fullName evidence="2">4-hydroxyphenylacetate catabolism regulator HpaA</fullName>
    </submittedName>
</protein>
<feature type="compositionally biased region" description="Acidic residues" evidence="1">
    <location>
        <begin position="62"/>
        <end position="75"/>
    </location>
</feature>
<organism evidence="2 3">
    <name type="scientific">Xanthomonas campestris pv. badrii</name>
    <dbReference type="NCBI Taxonomy" id="149696"/>
    <lineage>
        <taxon>Bacteria</taxon>
        <taxon>Pseudomonadati</taxon>
        <taxon>Pseudomonadota</taxon>
        <taxon>Gammaproteobacteria</taxon>
        <taxon>Lysobacterales</taxon>
        <taxon>Lysobacteraceae</taxon>
        <taxon>Xanthomonas</taxon>
    </lineage>
</organism>
<dbReference type="Proteomes" id="UP000503498">
    <property type="component" value="Chromosome"/>
</dbReference>
<accession>A0A7Z2ZFR2</accession>
<feature type="region of interest" description="Disordered" evidence="1">
    <location>
        <begin position="1"/>
        <end position="80"/>
    </location>
</feature>
<reference evidence="2 3" key="2">
    <citation type="submission" date="2020-04" db="EMBL/GenBank/DDBJ databases">
        <authorList>
            <person name="Fomenkov A."/>
            <person name="Anton B.P."/>
            <person name="Roberts R.J."/>
        </authorList>
    </citation>
    <scope>NUCLEOTIDE SEQUENCE [LARGE SCALE GENOMIC DNA]</scope>
    <source>
        <strain evidence="2 3">NEB122</strain>
    </source>
</reference>
<proteinExistence type="predicted"/>
<evidence type="ECO:0000313" key="2">
    <source>
        <dbReference type="EMBL" id="QJD66342.1"/>
    </source>
</evidence>
<evidence type="ECO:0000313" key="3">
    <source>
        <dbReference type="Proteomes" id="UP000503498"/>
    </source>
</evidence>